<evidence type="ECO:0000313" key="3">
    <source>
        <dbReference type="Proteomes" id="UP000092555"/>
    </source>
</evidence>
<dbReference type="GeneID" id="30027921"/>
<name>A0A1A0H942_9ASCO</name>
<keyword evidence="1" id="KW-0472">Membrane</keyword>
<feature type="transmembrane region" description="Helical" evidence="1">
    <location>
        <begin position="75"/>
        <end position="98"/>
    </location>
</feature>
<accession>A0A1A0H942</accession>
<proteinExistence type="predicted"/>
<comment type="caution">
    <text evidence="2">The sequence shown here is derived from an EMBL/GenBank/DDBJ whole genome shotgun (WGS) entry which is preliminary data.</text>
</comment>
<sequence>MVATFTSFVTILWIRRIKREPRRKVGSGRSSLTEQKRQSHIRAVVVVSMFGSLHRSFISVVALLCWPFYVVPFMLSLLCCPFYVVPFMLSLLCCPFYCGPDLGPIHCGPDKNKKIKSPKGGVSLNIKES</sequence>
<dbReference type="Proteomes" id="UP000092555">
    <property type="component" value="Unassembled WGS sequence"/>
</dbReference>
<keyword evidence="1" id="KW-0812">Transmembrane</keyword>
<dbReference type="RefSeq" id="XP_018711166.1">
    <property type="nucleotide sequence ID" value="XM_018854945.1"/>
</dbReference>
<protein>
    <submittedName>
        <fullName evidence="2">Uncharacterized protein</fullName>
    </submittedName>
</protein>
<evidence type="ECO:0000313" key="2">
    <source>
        <dbReference type="EMBL" id="OBA20644.1"/>
    </source>
</evidence>
<keyword evidence="3" id="KW-1185">Reference proteome</keyword>
<reference evidence="2 3" key="1">
    <citation type="submission" date="2016-05" db="EMBL/GenBank/DDBJ databases">
        <title>Comparative genomics of biotechnologically important yeasts.</title>
        <authorList>
            <consortium name="DOE Joint Genome Institute"/>
            <person name="Riley R."/>
            <person name="Haridas S."/>
            <person name="Wolfe K.H."/>
            <person name="Lopes M.R."/>
            <person name="Hittinger C.T."/>
            <person name="Goker M."/>
            <person name="Salamov A."/>
            <person name="Wisecaver J."/>
            <person name="Long T.M."/>
            <person name="Aerts A.L."/>
            <person name="Barry K."/>
            <person name="Choi C."/>
            <person name="Clum A."/>
            <person name="Coughlan A.Y."/>
            <person name="Deshpande S."/>
            <person name="Douglass A.P."/>
            <person name="Hanson S.J."/>
            <person name="Klenk H.-P."/>
            <person name="LaButti K."/>
            <person name="Lapidus A."/>
            <person name="Lindquist E."/>
            <person name="Lipzen A."/>
            <person name="Meier-kolthoff J.P."/>
            <person name="Ohm R.A."/>
            <person name="Otillar R.P."/>
            <person name="Pangilinan J."/>
            <person name="Peng Y."/>
            <person name="Rokas A."/>
            <person name="Rosa C.A."/>
            <person name="Scheuner C."/>
            <person name="Sibirny A.A."/>
            <person name="Slot J.C."/>
            <person name="Stielow J.B."/>
            <person name="Sun H."/>
            <person name="Kurtzman C.P."/>
            <person name="Blackwell M."/>
            <person name="Grigoriev I.V."/>
            <person name="Jeffries T.W."/>
        </authorList>
    </citation>
    <scope>NUCLEOTIDE SEQUENCE [LARGE SCALE GENOMIC DNA]</scope>
    <source>
        <strain evidence="2 3">NRRL YB-4993</strain>
    </source>
</reference>
<evidence type="ECO:0000256" key="1">
    <source>
        <dbReference type="SAM" id="Phobius"/>
    </source>
</evidence>
<keyword evidence="1" id="KW-1133">Transmembrane helix</keyword>
<dbReference type="AlphaFoldDB" id="A0A1A0H942"/>
<organism evidence="2 3">
    <name type="scientific">Metschnikowia bicuspidata var. bicuspidata NRRL YB-4993</name>
    <dbReference type="NCBI Taxonomy" id="869754"/>
    <lineage>
        <taxon>Eukaryota</taxon>
        <taxon>Fungi</taxon>
        <taxon>Dikarya</taxon>
        <taxon>Ascomycota</taxon>
        <taxon>Saccharomycotina</taxon>
        <taxon>Pichiomycetes</taxon>
        <taxon>Metschnikowiaceae</taxon>
        <taxon>Metschnikowia</taxon>
    </lineage>
</organism>
<dbReference type="EMBL" id="LXTC01000004">
    <property type="protein sequence ID" value="OBA20644.1"/>
    <property type="molecule type" value="Genomic_DNA"/>
</dbReference>
<feature type="transmembrane region" description="Helical" evidence="1">
    <location>
        <begin position="43"/>
        <end position="69"/>
    </location>
</feature>
<gene>
    <name evidence="2" type="ORF">METBIDRAFT_202322</name>
</gene>